<organism evidence="5 6">
    <name type="scientific">Bifidobacterium cuniculi</name>
    <dbReference type="NCBI Taxonomy" id="1688"/>
    <lineage>
        <taxon>Bacteria</taxon>
        <taxon>Bacillati</taxon>
        <taxon>Actinomycetota</taxon>
        <taxon>Actinomycetes</taxon>
        <taxon>Bifidobacteriales</taxon>
        <taxon>Bifidobacteriaceae</taxon>
        <taxon>Bifidobacterium</taxon>
    </lineage>
</organism>
<dbReference type="InterPro" id="IPR011663">
    <property type="entry name" value="UTRA"/>
</dbReference>
<dbReference type="AlphaFoldDB" id="A0A087AYB2"/>
<reference evidence="5 6" key="1">
    <citation type="submission" date="2014-03" db="EMBL/GenBank/DDBJ databases">
        <title>Genomics of Bifidobacteria.</title>
        <authorList>
            <person name="Ventura M."/>
            <person name="Milani C."/>
            <person name="Lugli G.A."/>
        </authorList>
    </citation>
    <scope>NUCLEOTIDE SEQUENCE [LARGE SCALE GENOMIC DNA]</scope>
    <source>
        <strain evidence="5 6">LMG 10738</strain>
    </source>
</reference>
<dbReference type="STRING" id="1688.BCUN_1244"/>
<evidence type="ECO:0000259" key="4">
    <source>
        <dbReference type="PROSITE" id="PS50949"/>
    </source>
</evidence>
<gene>
    <name evidence="5" type="ORF">BCUN_1244</name>
</gene>
<keyword evidence="2" id="KW-0238">DNA-binding</keyword>
<dbReference type="Pfam" id="PF00392">
    <property type="entry name" value="GntR"/>
    <property type="match status" value="1"/>
</dbReference>
<dbReference type="PRINTS" id="PR00035">
    <property type="entry name" value="HTHGNTR"/>
</dbReference>
<dbReference type="Gene3D" id="1.10.10.10">
    <property type="entry name" value="Winged helix-like DNA-binding domain superfamily/Winged helix DNA-binding domain"/>
    <property type="match status" value="1"/>
</dbReference>
<feature type="domain" description="HTH gntR-type" evidence="4">
    <location>
        <begin position="3"/>
        <end position="73"/>
    </location>
</feature>
<comment type="caution">
    <text evidence="5">The sequence shown here is derived from an EMBL/GenBank/DDBJ whole genome shotgun (WGS) entry which is preliminary data.</text>
</comment>
<name>A0A087AYB2_9BIFI</name>
<accession>A0A087AYB2</accession>
<keyword evidence="1" id="KW-0805">Transcription regulation</keyword>
<dbReference type="PANTHER" id="PTHR44846:SF17">
    <property type="entry name" value="GNTR-FAMILY TRANSCRIPTIONAL REGULATOR"/>
    <property type="match status" value="1"/>
</dbReference>
<proteinExistence type="predicted"/>
<dbReference type="InterPro" id="IPR028978">
    <property type="entry name" value="Chorismate_lyase_/UTRA_dom_sf"/>
</dbReference>
<dbReference type="OrthoDB" id="7363114at2"/>
<dbReference type="GO" id="GO:0045892">
    <property type="term" value="P:negative regulation of DNA-templated transcription"/>
    <property type="evidence" value="ECO:0007669"/>
    <property type="project" value="TreeGrafter"/>
</dbReference>
<dbReference type="EMBL" id="JGYV01000007">
    <property type="protein sequence ID" value="KFI63762.1"/>
    <property type="molecule type" value="Genomic_DNA"/>
</dbReference>
<dbReference type="PANTHER" id="PTHR44846">
    <property type="entry name" value="MANNOSYL-D-GLYCERATE TRANSPORT/METABOLISM SYSTEM REPRESSOR MNGR-RELATED"/>
    <property type="match status" value="1"/>
</dbReference>
<dbReference type="InterPro" id="IPR036390">
    <property type="entry name" value="WH_DNA-bd_sf"/>
</dbReference>
<dbReference type="eggNOG" id="COG2188">
    <property type="taxonomic scope" value="Bacteria"/>
</dbReference>
<evidence type="ECO:0000313" key="6">
    <source>
        <dbReference type="Proteomes" id="UP000029067"/>
    </source>
</evidence>
<keyword evidence="6" id="KW-1185">Reference proteome</keyword>
<keyword evidence="3" id="KW-0804">Transcription</keyword>
<dbReference type="Proteomes" id="UP000029067">
    <property type="component" value="Unassembled WGS sequence"/>
</dbReference>
<dbReference type="SMART" id="SM00345">
    <property type="entry name" value="HTH_GNTR"/>
    <property type="match status" value="1"/>
</dbReference>
<sequence>MSGSVTQRTVERLRALIESGCLPPPGRLPSERRLAADLHVSRSTVRNALQILREAGEVSVRSGRAGGTFVATANPDANLYARADISIGDHRLIEHATGLPQGIPETVASQGFRTVTYVKRIDVRTPDTIAARRLALEEGEPVLRAERVRAVGGHPVAHETAYLPYRRYPGIEHADFTQSVYSIITERYGTMIGHVIESIDIRMANENEAATLDVPAGSPLIFSESVAHDADGIPAEYSRDRFRPDRVRIVAEHTFPQPSNQPIETQGHMNTQ</sequence>
<dbReference type="SUPFAM" id="SSF46785">
    <property type="entry name" value="Winged helix' DNA-binding domain"/>
    <property type="match status" value="1"/>
</dbReference>
<dbReference type="InterPro" id="IPR036388">
    <property type="entry name" value="WH-like_DNA-bd_sf"/>
</dbReference>
<protein>
    <submittedName>
        <fullName evidence="5">GntR family transcriptional regulator</fullName>
    </submittedName>
</protein>
<dbReference type="Gene3D" id="3.40.1410.10">
    <property type="entry name" value="Chorismate lyase-like"/>
    <property type="match status" value="1"/>
</dbReference>
<dbReference type="GO" id="GO:0003700">
    <property type="term" value="F:DNA-binding transcription factor activity"/>
    <property type="evidence" value="ECO:0007669"/>
    <property type="project" value="InterPro"/>
</dbReference>
<evidence type="ECO:0000256" key="1">
    <source>
        <dbReference type="ARBA" id="ARBA00023015"/>
    </source>
</evidence>
<dbReference type="Pfam" id="PF07702">
    <property type="entry name" value="UTRA"/>
    <property type="match status" value="1"/>
</dbReference>
<dbReference type="SMART" id="SM00866">
    <property type="entry name" value="UTRA"/>
    <property type="match status" value="1"/>
</dbReference>
<evidence type="ECO:0000313" key="5">
    <source>
        <dbReference type="EMBL" id="KFI63762.1"/>
    </source>
</evidence>
<dbReference type="GO" id="GO:0003677">
    <property type="term" value="F:DNA binding"/>
    <property type="evidence" value="ECO:0007669"/>
    <property type="project" value="UniProtKB-KW"/>
</dbReference>
<evidence type="ECO:0000256" key="3">
    <source>
        <dbReference type="ARBA" id="ARBA00023163"/>
    </source>
</evidence>
<dbReference type="SUPFAM" id="SSF64288">
    <property type="entry name" value="Chorismate lyase-like"/>
    <property type="match status" value="1"/>
</dbReference>
<dbReference type="InterPro" id="IPR000524">
    <property type="entry name" value="Tscrpt_reg_HTH_GntR"/>
</dbReference>
<evidence type="ECO:0000256" key="2">
    <source>
        <dbReference type="ARBA" id="ARBA00023125"/>
    </source>
</evidence>
<dbReference type="CDD" id="cd07377">
    <property type="entry name" value="WHTH_GntR"/>
    <property type="match status" value="1"/>
</dbReference>
<dbReference type="InterPro" id="IPR050679">
    <property type="entry name" value="Bact_HTH_transcr_reg"/>
</dbReference>
<dbReference type="PROSITE" id="PS50949">
    <property type="entry name" value="HTH_GNTR"/>
    <property type="match status" value="1"/>
</dbReference>
<dbReference type="RefSeq" id="WP_033515000.1">
    <property type="nucleotide sequence ID" value="NZ_JGYV01000007.1"/>
</dbReference>